<proteinExistence type="predicted"/>
<reference evidence="3" key="1">
    <citation type="journal article" date="2014" name="Genome Announc.">
        <title>Complete Genome Sequence of Mycoplasma canadense Strain HAZ 360_1 from Bovine Mastitic Milk in Japan.</title>
        <authorList>
            <person name="Hata E."/>
        </authorList>
    </citation>
    <scope>NUCLEOTIDE SEQUENCE [LARGE SCALE GENOMIC DNA]</scope>
    <source>
        <strain evidence="3">HAZ360_1</strain>
    </source>
</reference>
<keyword evidence="1" id="KW-0812">Transmembrane</keyword>
<evidence type="ECO:0000313" key="2">
    <source>
        <dbReference type="EMBL" id="BAP39750.1"/>
    </source>
</evidence>
<feature type="transmembrane region" description="Helical" evidence="1">
    <location>
        <begin position="6"/>
        <end position="24"/>
    </location>
</feature>
<dbReference type="Proteomes" id="UP000031641">
    <property type="component" value="Chromosome"/>
</dbReference>
<keyword evidence="1" id="KW-0472">Membrane</keyword>
<keyword evidence="3" id="KW-1185">Reference proteome</keyword>
<evidence type="ECO:0000256" key="1">
    <source>
        <dbReference type="SAM" id="Phobius"/>
    </source>
</evidence>
<accession>A0A077L628</accession>
<keyword evidence="1" id="KW-1133">Transmembrane helix</keyword>
<evidence type="ECO:0000313" key="3">
    <source>
        <dbReference type="Proteomes" id="UP000031641"/>
    </source>
</evidence>
<protein>
    <submittedName>
        <fullName evidence="2">Uncharacterized protein</fullName>
    </submittedName>
</protein>
<organism evidence="2 3">
    <name type="scientific">Metamycoplasma canadense</name>
    <dbReference type="NCBI Taxonomy" id="29554"/>
    <lineage>
        <taxon>Bacteria</taxon>
        <taxon>Bacillati</taxon>
        <taxon>Mycoplasmatota</taxon>
        <taxon>Mycoplasmoidales</taxon>
        <taxon>Metamycoplasmataceae</taxon>
        <taxon>Metamycoplasma</taxon>
    </lineage>
</organism>
<gene>
    <name evidence="2" type="ORF">MCAN360_0705</name>
</gene>
<feature type="transmembrane region" description="Helical" evidence="1">
    <location>
        <begin position="36"/>
        <end position="56"/>
    </location>
</feature>
<sequence length="275" mass="33036">MEAKINIIKIKIFIFYMISLKYLIKFKVIMKKIRKTSLLFSLALSTPATFLSSVIISCTNKNQVSLNDNNKQFKEIKTYFENLEWNNFLLDKKMKELKKDYKEFTYESFFEWDNDKQLSNLQKIEINDENDVLSKKKAREIDNDITRKIYLPKKINDLIDDYNNTKDEKDKLVVIFRSQKLPKPEDAILVWVWLTQKKYLDYNNLEIKNLKYLISKKVILYGHWFYNEEYQNKKSNKVWKILQYTVPTIAIGGLFLYVIIALLVKRKKKAFKNKK</sequence>
<feature type="transmembrane region" description="Helical" evidence="1">
    <location>
        <begin position="241"/>
        <end position="264"/>
    </location>
</feature>
<dbReference type="KEGG" id="mcan:MCAN360_0705"/>
<dbReference type="HOGENOM" id="CLU_1011285_0_0_14"/>
<dbReference type="AlphaFoldDB" id="A0A077L628"/>
<dbReference type="EMBL" id="AP014631">
    <property type="protein sequence ID" value="BAP39750.1"/>
    <property type="molecule type" value="Genomic_DNA"/>
</dbReference>
<name>A0A077L628_9BACT</name>